<gene>
    <name evidence="1" type="ORF">GCM10022407_00040</name>
</gene>
<accession>A0ABP7NY47</accession>
<sequence length="60" mass="6926">MFALNEKGLFYKIEEMMAYYPNAIVYSSTAGNRVLTVKKDQINLAEVLQECYGQTVQPFR</sequence>
<evidence type="ECO:0000313" key="2">
    <source>
        <dbReference type="Proteomes" id="UP001501556"/>
    </source>
</evidence>
<dbReference type="EMBL" id="BAABDI010000001">
    <property type="protein sequence ID" value="GAA3956536.1"/>
    <property type="molecule type" value="Genomic_DNA"/>
</dbReference>
<keyword evidence="2" id="KW-1185">Reference proteome</keyword>
<dbReference type="Proteomes" id="UP001501556">
    <property type="component" value="Unassembled WGS sequence"/>
</dbReference>
<reference evidence="2" key="1">
    <citation type="journal article" date="2019" name="Int. J. Syst. Evol. Microbiol.">
        <title>The Global Catalogue of Microorganisms (GCM) 10K type strain sequencing project: providing services to taxonomists for standard genome sequencing and annotation.</title>
        <authorList>
            <consortium name="The Broad Institute Genomics Platform"/>
            <consortium name="The Broad Institute Genome Sequencing Center for Infectious Disease"/>
            <person name="Wu L."/>
            <person name="Ma J."/>
        </authorList>
    </citation>
    <scope>NUCLEOTIDE SEQUENCE [LARGE SCALE GENOMIC DNA]</scope>
    <source>
        <strain evidence="2">JCM 17217</strain>
    </source>
</reference>
<evidence type="ECO:0000313" key="1">
    <source>
        <dbReference type="EMBL" id="GAA3956536.1"/>
    </source>
</evidence>
<protein>
    <submittedName>
        <fullName evidence="1">Uncharacterized protein</fullName>
    </submittedName>
</protein>
<proteinExistence type="predicted"/>
<organism evidence="1 2">
    <name type="scientific">Hymenobacter antarcticus</name>
    <dbReference type="NCBI Taxonomy" id="486270"/>
    <lineage>
        <taxon>Bacteria</taxon>
        <taxon>Pseudomonadati</taxon>
        <taxon>Bacteroidota</taxon>
        <taxon>Cytophagia</taxon>
        <taxon>Cytophagales</taxon>
        <taxon>Hymenobacteraceae</taxon>
        <taxon>Hymenobacter</taxon>
    </lineage>
</organism>
<comment type="caution">
    <text evidence="1">The sequence shown here is derived from an EMBL/GenBank/DDBJ whole genome shotgun (WGS) entry which is preliminary data.</text>
</comment>
<name>A0ABP7NY47_9BACT</name>